<keyword evidence="3" id="KW-1185">Reference proteome</keyword>
<dbReference type="InterPro" id="IPR029063">
    <property type="entry name" value="SAM-dependent_MTases_sf"/>
</dbReference>
<accession>A0A1W6MU21</accession>
<dbReference type="Pfam" id="PF08241">
    <property type="entry name" value="Methyltransf_11"/>
    <property type="match status" value="1"/>
</dbReference>
<dbReference type="Proteomes" id="UP000193978">
    <property type="component" value="Chromosome"/>
</dbReference>
<dbReference type="Gene3D" id="3.40.50.150">
    <property type="entry name" value="Vaccinia Virus protein VP39"/>
    <property type="match status" value="1"/>
</dbReference>
<protein>
    <recommendedName>
        <fullName evidence="1">Methyltransferase type 11 domain-containing protein</fullName>
    </recommendedName>
</protein>
<feature type="domain" description="Methyltransferase type 11" evidence="1">
    <location>
        <begin position="169"/>
        <end position="244"/>
    </location>
</feature>
<proteinExistence type="predicted"/>
<dbReference type="OrthoDB" id="163232at2"/>
<gene>
    <name evidence="2" type="ORF">B1812_08410</name>
</gene>
<organism evidence="2 3">
    <name type="scientific">Methylocystis bryophila</name>
    <dbReference type="NCBI Taxonomy" id="655015"/>
    <lineage>
        <taxon>Bacteria</taxon>
        <taxon>Pseudomonadati</taxon>
        <taxon>Pseudomonadota</taxon>
        <taxon>Alphaproteobacteria</taxon>
        <taxon>Hyphomicrobiales</taxon>
        <taxon>Methylocystaceae</taxon>
        <taxon>Methylocystis</taxon>
    </lineage>
</organism>
<dbReference type="InterPro" id="IPR013216">
    <property type="entry name" value="Methyltransf_11"/>
</dbReference>
<dbReference type="CDD" id="cd02440">
    <property type="entry name" value="AdoMet_MTases"/>
    <property type="match status" value="1"/>
</dbReference>
<dbReference type="RefSeq" id="WP_085771183.1">
    <property type="nucleotide sequence ID" value="NZ_AP027149.1"/>
</dbReference>
<name>A0A1W6MU21_9HYPH</name>
<dbReference type="SUPFAM" id="SSF53335">
    <property type="entry name" value="S-adenosyl-L-methionine-dependent methyltransferases"/>
    <property type="match status" value="1"/>
</dbReference>
<evidence type="ECO:0000259" key="1">
    <source>
        <dbReference type="Pfam" id="PF08241"/>
    </source>
</evidence>
<dbReference type="GO" id="GO:0008757">
    <property type="term" value="F:S-adenosylmethionine-dependent methyltransferase activity"/>
    <property type="evidence" value="ECO:0007669"/>
    <property type="project" value="InterPro"/>
</dbReference>
<evidence type="ECO:0000313" key="2">
    <source>
        <dbReference type="EMBL" id="ARN81094.1"/>
    </source>
</evidence>
<reference evidence="2 3" key="1">
    <citation type="submission" date="2017-02" db="EMBL/GenBank/DDBJ databases">
        <authorList>
            <person name="Peterson S.W."/>
        </authorList>
    </citation>
    <scope>NUCLEOTIDE SEQUENCE [LARGE SCALE GENOMIC DNA]</scope>
    <source>
        <strain evidence="2 3">S285</strain>
    </source>
</reference>
<sequence length="353" mass="39294">MTLLGAWDYPRENTRGYKVTRTGVLPIVGWLLAKHPRVTVHINGKVVDEITPTSYREDIDIYFASQLPEASGLTGWQHAVNVDSFAEEDAYVEVFIHDGARSVSLGHRTINLTRPAKLRNLHRIIDQPYRKLSEQFFISALDGNWSTHTTSTWAYGDAAAELLNGAEMGLVVGAGISPVIDNVAQLDITGYPNIDVVSFDDYLPFIDEAFDVVVCPNVIEHVKNPFKLASEIKRVTRKNGWLFINGTNMHFTHGLPSHYFNPTEFGMRALFDDAYSGEYDFAEAAHSLGVIMKWAHGALSESGRKIFESLTIGDLIGNLHSGNELVKKAFDDMHSTGRKSISANVIFKGRKIL</sequence>
<evidence type="ECO:0000313" key="3">
    <source>
        <dbReference type="Proteomes" id="UP000193978"/>
    </source>
</evidence>
<dbReference type="KEGG" id="mbry:B1812_08410"/>
<dbReference type="EMBL" id="CP019948">
    <property type="protein sequence ID" value="ARN81094.1"/>
    <property type="molecule type" value="Genomic_DNA"/>
</dbReference>
<dbReference type="STRING" id="655015.B1812_08410"/>
<dbReference type="AlphaFoldDB" id="A0A1W6MU21"/>